<proteinExistence type="predicted"/>
<reference evidence="3" key="1">
    <citation type="journal article" date="2017" name="Nature">
        <title>The genome of Chenopodium quinoa.</title>
        <authorList>
            <person name="Jarvis D.E."/>
            <person name="Ho Y.S."/>
            <person name="Lightfoot D.J."/>
            <person name="Schmoeckel S.M."/>
            <person name="Li B."/>
            <person name="Borm T.J.A."/>
            <person name="Ohyanagi H."/>
            <person name="Mineta K."/>
            <person name="Michell C.T."/>
            <person name="Saber N."/>
            <person name="Kharbatia N.M."/>
            <person name="Rupper R.R."/>
            <person name="Sharp A.R."/>
            <person name="Dally N."/>
            <person name="Boughton B.A."/>
            <person name="Woo Y.H."/>
            <person name="Gao G."/>
            <person name="Schijlen E.G.W.M."/>
            <person name="Guo X."/>
            <person name="Momin A.A."/>
            <person name="Negrao S."/>
            <person name="Al-Babili S."/>
            <person name="Gehring C."/>
            <person name="Roessner U."/>
            <person name="Jung C."/>
            <person name="Murphy K."/>
            <person name="Arold S.T."/>
            <person name="Gojobori T."/>
            <person name="van der Linden C.G."/>
            <person name="van Loo E.N."/>
            <person name="Jellen E.N."/>
            <person name="Maughan P.J."/>
            <person name="Tester M."/>
        </authorList>
    </citation>
    <scope>NUCLEOTIDE SEQUENCE [LARGE SCALE GENOMIC DNA]</scope>
    <source>
        <strain evidence="3">cv. PI 614886</strain>
    </source>
</reference>
<name>A0A803L2S8_CHEQI</name>
<reference evidence="3" key="2">
    <citation type="submission" date="2021-03" db="UniProtKB">
        <authorList>
            <consortium name="EnsemblPlants"/>
        </authorList>
    </citation>
    <scope>IDENTIFICATION</scope>
</reference>
<feature type="signal peptide" evidence="1">
    <location>
        <begin position="1"/>
        <end position="21"/>
    </location>
</feature>
<dbReference type="OMA" id="VANFWWR"/>
<organism evidence="3 4">
    <name type="scientific">Chenopodium quinoa</name>
    <name type="common">Quinoa</name>
    <dbReference type="NCBI Taxonomy" id="63459"/>
    <lineage>
        <taxon>Eukaryota</taxon>
        <taxon>Viridiplantae</taxon>
        <taxon>Streptophyta</taxon>
        <taxon>Embryophyta</taxon>
        <taxon>Tracheophyta</taxon>
        <taxon>Spermatophyta</taxon>
        <taxon>Magnoliopsida</taxon>
        <taxon>eudicotyledons</taxon>
        <taxon>Gunneridae</taxon>
        <taxon>Pentapetalae</taxon>
        <taxon>Caryophyllales</taxon>
        <taxon>Chenopodiaceae</taxon>
        <taxon>Chenopodioideae</taxon>
        <taxon>Atripliceae</taxon>
        <taxon>Chenopodium</taxon>
    </lineage>
</organism>
<evidence type="ECO:0000313" key="3">
    <source>
        <dbReference type="EnsemblPlants" id="AUR62006167-RA:cds"/>
    </source>
</evidence>
<dbReference type="InterPro" id="IPR029058">
    <property type="entry name" value="AB_hydrolase_fold"/>
</dbReference>
<dbReference type="EnsemblPlants" id="AUR62006167-RA">
    <property type="protein sequence ID" value="AUR62006167-RA:cds"/>
    <property type="gene ID" value="AUR62006167"/>
</dbReference>
<evidence type="ECO:0000256" key="1">
    <source>
        <dbReference type="SAM" id="SignalP"/>
    </source>
</evidence>
<keyword evidence="4" id="KW-1185">Reference proteome</keyword>
<feature type="domain" description="AB hydrolase-1" evidence="2">
    <location>
        <begin position="67"/>
        <end position="157"/>
    </location>
</feature>
<dbReference type="Pfam" id="PF00561">
    <property type="entry name" value="Abhydrolase_1"/>
    <property type="match status" value="1"/>
</dbReference>
<protein>
    <recommendedName>
        <fullName evidence="2">AB hydrolase-1 domain-containing protein</fullName>
    </recommendedName>
</protein>
<dbReference type="PANTHER" id="PTHR45763">
    <property type="entry name" value="HYDROLASE, ALPHA/BETA FOLD FAMILY PROTEIN, EXPRESSED-RELATED"/>
    <property type="match status" value="1"/>
</dbReference>
<evidence type="ECO:0000313" key="4">
    <source>
        <dbReference type="Proteomes" id="UP000596660"/>
    </source>
</evidence>
<dbReference type="Proteomes" id="UP000596660">
    <property type="component" value="Unplaced"/>
</dbReference>
<dbReference type="SUPFAM" id="SSF53474">
    <property type="entry name" value="alpha/beta-Hydrolases"/>
    <property type="match status" value="1"/>
</dbReference>
<evidence type="ECO:0000259" key="2">
    <source>
        <dbReference type="Pfam" id="PF00561"/>
    </source>
</evidence>
<sequence length="262" mass="29482">MSKKTLVLFVLVASLAWVDRALRPPPPKLCGSSGGPSITAPRIRLRDGRHLAYKEYGVPKEEAKHNFIFIHGFDSCRHHAFIATEVSSYTIESLGLHIVGFDRPGYGESTPDPNRTPKSLALDVEELADQLGLGPKFYVVGYSMGGEAVWGLLKYIPHRYDFNEVPVRQQGVHESIHRDMIVGFGKWVFDPIQLTNPFPNNEGTVHLWQGDEDMLVPVTLQRYIAQRLPWVHYHELHGAGHMFPYAKGLSDAIIKSQLFGEK</sequence>
<feature type="chain" id="PRO_5031471290" description="AB hydrolase-1 domain-containing protein" evidence="1">
    <location>
        <begin position="22"/>
        <end position="262"/>
    </location>
</feature>
<dbReference type="Gene3D" id="3.40.50.1820">
    <property type="entry name" value="alpha/beta hydrolase"/>
    <property type="match status" value="2"/>
</dbReference>
<accession>A0A803L2S8</accession>
<keyword evidence="1" id="KW-0732">Signal</keyword>
<dbReference type="AlphaFoldDB" id="A0A803L2S8"/>
<dbReference type="InterPro" id="IPR000073">
    <property type="entry name" value="AB_hydrolase_1"/>
</dbReference>
<dbReference type="PANTHER" id="PTHR45763:SF51">
    <property type="entry name" value="ALPHA_BETA-HYDROLASES SUPERFAMILY PROTEIN"/>
    <property type="match status" value="1"/>
</dbReference>
<dbReference type="Gramene" id="AUR62006167-RA">
    <property type="protein sequence ID" value="AUR62006167-RA:cds"/>
    <property type="gene ID" value="AUR62006167"/>
</dbReference>